<dbReference type="EMBL" id="CP042912">
    <property type="protein sequence ID" value="QEG20692.1"/>
    <property type="molecule type" value="Genomic_DNA"/>
</dbReference>
<reference evidence="2 3" key="1">
    <citation type="submission" date="2019-08" db="EMBL/GenBank/DDBJ databases">
        <title>Deep-cultivation of Planctomycetes and their phenomic and genomic characterization uncovers novel biology.</title>
        <authorList>
            <person name="Wiegand S."/>
            <person name="Jogler M."/>
            <person name="Boedeker C."/>
            <person name="Pinto D."/>
            <person name="Vollmers J."/>
            <person name="Rivas-Marin E."/>
            <person name="Kohn T."/>
            <person name="Peeters S.H."/>
            <person name="Heuer A."/>
            <person name="Rast P."/>
            <person name="Oberbeckmann S."/>
            <person name="Bunk B."/>
            <person name="Jeske O."/>
            <person name="Meyerdierks A."/>
            <person name="Storesund J.E."/>
            <person name="Kallscheuer N."/>
            <person name="Luecker S."/>
            <person name="Lage O.M."/>
            <person name="Pohl T."/>
            <person name="Merkel B.J."/>
            <person name="Hornburger P."/>
            <person name="Mueller R.-W."/>
            <person name="Bruemmer F."/>
            <person name="Labrenz M."/>
            <person name="Spormann A.M."/>
            <person name="Op den Camp H."/>
            <person name="Overmann J."/>
            <person name="Amann R."/>
            <person name="Jetten M.S.M."/>
            <person name="Mascher T."/>
            <person name="Medema M.H."/>
            <person name="Devos D.P."/>
            <person name="Kaster A.-K."/>
            <person name="Ovreas L."/>
            <person name="Rohde M."/>
            <person name="Galperin M.Y."/>
            <person name="Jogler C."/>
        </authorList>
    </citation>
    <scope>NUCLEOTIDE SEQUENCE [LARGE SCALE GENOMIC DNA]</scope>
    <source>
        <strain evidence="2 3">FC18</strain>
    </source>
</reference>
<keyword evidence="1" id="KW-0472">Membrane</keyword>
<evidence type="ECO:0000313" key="2">
    <source>
        <dbReference type="EMBL" id="QEG20692.1"/>
    </source>
</evidence>
<dbReference type="STRING" id="980251.GCA_001642875_02272"/>
<organism evidence="2 3">
    <name type="scientific">Mariniblastus fucicola</name>
    <dbReference type="NCBI Taxonomy" id="980251"/>
    <lineage>
        <taxon>Bacteria</taxon>
        <taxon>Pseudomonadati</taxon>
        <taxon>Planctomycetota</taxon>
        <taxon>Planctomycetia</taxon>
        <taxon>Pirellulales</taxon>
        <taxon>Pirellulaceae</taxon>
        <taxon>Mariniblastus</taxon>
    </lineage>
</organism>
<dbReference type="AlphaFoldDB" id="A0A5B9P6Q8"/>
<keyword evidence="1" id="KW-1133">Transmembrane helix</keyword>
<dbReference type="KEGG" id="mff:MFFC18_05430"/>
<keyword evidence="3" id="KW-1185">Reference proteome</keyword>
<keyword evidence="1" id="KW-0812">Transmembrane</keyword>
<proteinExistence type="predicted"/>
<gene>
    <name evidence="2" type="ORF">MFFC18_05430</name>
</gene>
<dbReference type="Proteomes" id="UP000322214">
    <property type="component" value="Chromosome"/>
</dbReference>
<sequence length="63" mass="7255">MKRYKGLIRDTWWVWLVFVGGGIIGGIFLPIFFSAIPISAFAFIYFGLMRYDSEGELISEDRS</sequence>
<feature type="transmembrane region" description="Helical" evidence="1">
    <location>
        <begin position="12"/>
        <end position="45"/>
    </location>
</feature>
<evidence type="ECO:0000313" key="3">
    <source>
        <dbReference type="Proteomes" id="UP000322214"/>
    </source>
</evidence>
<name>A0A5B9P6Q8_9BACT</name>
<accession>A0A5B9P6Q8</accession>
<protein>
    <submittedName>
        <fullName evidence="2">Uncharacterized protein</fullName>
    </submittedName>
</protein>
<evidence type="ECO:0000256" key="1">
    <source>
        <dbReference type="SAM" id="Phobius"/>
    </source>
</evidence>
<dbReference type="RefSeq" id="WP_075084701.1">
    <property type="nucleotide sequence ID" value="NZ_CP042912.1"/>
</dbReference>